<evidence type="ECO:0000313" key="2">
    <source>
        <dbReference type="Proteomes" id="UP001241377"/>
    </source>
</evidence>
<sequence>MESLEYDPRDHLRQIFLSQESLNQIPEMLEHIHAYKCQLDADISRDISNYNLSVLVADDIDEFLRSVEQTKAKSNEAQRSIASITDSIQSLDDTKKNLVLLMTVLKRLQMLLDANTNLNAVISTHDYKKILLLFGVVKELSTFFKLYKSIPEINQLSQMINNTQNKLVDDIFIDFEESLNHKSLNDQLIYGCEILEVVDLKYKDKLLAWFYNFQLKEITAIFNNMDEAGSLENIDRRYMYFQNVLSATQNSYLKLFPESWNVDLELCKLFCKITRDDLSAQLNLSMSSANLLDALTKTLNFEKYLSEKFKTKDFDRMILKSFEPHLLIWVREQDKMLNSRMLEFMAAPKIPTEFLESNDPTEFLTSLKVNSVPNISNSSIELFRAFQKVLTQIVKLSTGPILRDVTKVFAKYLREYNLRILSPIIPSQNDDLNGIEPIKYLTMVLNTSDYILNNMNDLQGRISNIIDPAFKKEIDFELVHEEYISLISRAVNAMLLKVSNDLQFAWRQFTNNNWNRMETTTDVSNYMIDFKSSLVGNCQIILPLIMREGYGRNICDKVVEMVVNSFMNNLRLIKPLSIVNIEQILIDLTVLKKAALTLPLYANPNYDETKANGEEKPPKAYERHITNQFQKLETLLKLLLTPTLPVENLVQNYFQFIGDKSRTNFVKFLNLKNISQTDQNRYIDNFNLQLGLENSLIEESPIMAGITQDPISINTGLLSSSPSPEPVLKSPKLLTPPTLNNIKINNLEKNLRELALNGENHVSKFNENFKNIGKFFRKADHNE</sequence>
<keyword evidence="2" id="KW-1185">Reference proteome</keyword>
<reference evidence="1" key="1">
    <citation type="submission" date="2023-04" db="EMBL/GenBank/DDBJ databases">
        <title>Draft Genome sequencing of Naganishia species isolated from polar environments using Oxford Nanopore Technology.</title>
        <authorList>
            <person name="Leo P."/>
            <person name="Venkateswaran K."/>
        </authorList>
    </citation>
    <scope>NUCLEOTIDE SEQUENCE</scope>
    <source>
        <strain evidence="1">MNA-CCFEE 5261</strain>
    </source>
</reference>
<evidence type="ECO:0000313" key="1">
    <source>
        <dbReference type="EMBL" id="KAJ9094798.1"/>
    </source>
</evidence>
<protein>
    <submittedName>
        <fullName evidence="1">Uncharacterized protein</fullName>
    </submittedName>
</protein>
<gene>
    <name evidence="1" type="ORF">QFC19_007832</name>
</gene>
<name>A0ACC2V6Q4_9TREE</name>
<organism evidence="1 2">
    <name type="scientific">Naganishia cerealis</name>
    <dbReference type="NCBI Taxonomy" id="610337"/>
    <lineage>
        <taxon>Eukaryota</taxon>
        <taxon>Fungi</taxon>
        <taxon>Dikarya</taxon>
        <taxon>Basidiomycota</taxon>
        <taxon>Agaricomycotina</taxon>
        <taxon>Tremellomycetes</taxon>
        <taxon>Filobasidiales</taxon>
        <taxon>Filobasidiaceae</taxon>
        <taxon>Naganishia</taxon>
    </lineage>
</organism>
<dbReference type="Proteomes" id="UP001241377">
    <property type="component" value="Unassembled WGS sequence"/>
</dbReference>
<dbReference type="EMBL" id="JASBWR010000108">
    <property type="protein sequence ID" value="KAJ9094798.1"/>
    <property type="molecule type" value="Genomic_DNA"/>
</dbReference>
<proteinExistence type="predicted"/>
<comment type="caution">
    <text evidence="1">The sequence shown here is derived from an EMBL/GenBank/DDBJ whole genome shotgun (WGS) entry which is preliminary data.</text>
</comment>
<accession>A0ACC2V6Q4</accession>